<gene>
    <name evidence="3" type="ORF">FOA19_13225</name>
</gene>
<name>A0A5B6TDI9_9BACT</name>
<dbReference type="Proteomes" id="UP000324133">
    <property type="component" value="Unassembled WGS sequence"/>
</dbReference>
<dbReference type="OrthoDB" id="9773039at2"/>
<dbReference type="InterPro" id="IPR052698">
    <property type="entry name" value="MoCofactor_Util/Proc"/>
</dbReference>
<dbReference type="PANTHER" id="PTHR30388:SF6">
    <property type="entry name" value="XANTHINE DEHYDROGENASE SUBUNIT A-RELATED"/>
    <property type="match status" value="1"/>
</dbReference>
<dbReference type="RefSeq" id="WP_149091277.1">
    <property type="nucleotide sequence ID" value="NZ_VKKY01000002.1"/>
</dbReference>
<protein>
    <submittedName>
        <fullName evidence="3">XdhC family protein</fullName>
    </submittedName>
</protein>
<evidence type="ECO:0000313" key="3">
    <source>
        <dbReference type="EMBL" id="KAA3438218.1"/>
    </source>
</evidence>
<proteinExistence type="predicted"/>
<dbReference type="AlphaFoldDB" id="A0A5B6TDI9"/>
<dbReference type="Gene3D" id="3.40.50.720">
    <property type="entry name" value="NAD(P)-binding Rossmann-like Domain"/>
    <property type="match status" value="1"/>
</dbReference>
<evidence type="ECO:0000259" key="2">
    <source>
        <dbReference type="Pfam" id="PF13478"/>
    </source>
</evidence>
<organism evidence="3 4">
    <name type="scientific">Rufibacter hautae</name>
    <dbReference type="NCBI Taxonomy" id="2595005"/>
    <lineage>
        <taxon>Bacteria</taxon>
        <taxon>Pseudomonadati</taxon>
        <taxon>Bacteroidota</taxon>
        <taxon>Cytophagia</taxon>
        <taxon>Cytophagales</taxon>
        <taxon>Hymenobacteraceae</taxon>
        <taxon>Rufibacter</taxon>
    </lineage>
</organism>
<feature type="domain" description="XdhC- CoxI" evidence="1">
    <location>
        <begin position="16"/>
        <end position="81"/>
    </location>
</feature>
<sequence length="385" mass="41774">MKEIQDIVQAFTRHTAEGKQTALATVVHVEGSSYRRPGARMLVSDDGQLTGAISGGCLEGDALRKARLAMSEGRPALVKYDTMDDDDAKLGVGLGCNGIIHILIEPIDLTSSQHPLSLLQKVIGQRQVAVVVTLFSLQDRKGPQPGTCYVTQFDEEVITPALSEALLSEVQADVRATRSSLVSSTKSYKHGQNTFTAFLEVLQPAPALVICGAGNDVMPLVNMASLLGWPTTVVDGRANYATQDRFPHARQVLVAKPEQVLPNLTVDHTTIFLLFTHNYNYDLAMLRLLLPLPLPYIGVLGPKKKMARMLDELQEEGLHLEEAQVNKVFGPVGLDLGAETSEEIALSVLAEIKAVLARRNARFLRDKQESIHATAGASIPEPTIS</sequence>
<reference evidence="3 4" key="1">
    <citation type="submission" date="2019-07" db="EMBL/GenBank/DDBJ databases">
        <title>Rufibacter sp. nov., isolated from lake sediment.</title>
        <authorList>
            <person name="Qu J.-H."/>
        </authorList>
    </citation>
    <scope>NUCLEOTIDE SEQUENCE [LARGE SCALE GENOMIC DNA]</scope>
    <source>
        <strain evidence="3 4">NBS58-1</strain>
    </source>
</reference>
<dbReference type="InterPro" id="IPR003777">
    <property type="entry name" value="XdhC_CoxI"/>
</dbReference>
<comment type="caution">
    <text evidence="3">The sequence shown here is derived from an EMBL/GenBank/DDBJ whole genome shotgun (WGS) entry which is preliminary data.</text>
</comment>
<dbReference type="PANTHER" id="PTHR30388">
    <property type="entry name" value="ALDEHYDE OXIDOREDUCTASE MOLYBDENUM COFACTOR ASSEMBLY PROTEIN"/>
    <property type="match status" value="1"/>
</dbReference>
<feature type="domain" description="XdhC Rossmann" evidence="2">
    <location>
        <begin position="208"/>
        <end position="352"/>
    </location>
</feature>
<evidence type="ECO:0000259" key="1">
    <source>
        <dbReference type="Pfam" id="PF02625"/>
    </source>
</evidence>
<dbReference type="Pfam" id="PF13478">
    <property type="entry name" value="XdhC_C"/>
    <property type="match status" value="1"/>
</dbReference>
<keyword evidence="4" id="KW-1185">Reference proteome</keyword>
<dbReference type="InterPro" id="IPR027051">
    <property type="entry name" value="XdhC_Rossmann_dom"/>
</dbReference>
<dbReference type="Pfam" id="PF02625">
    <property type="entry name" value="XdhC_CoxI"/>
    <property type="match status" value="1"/>
</dbReference>
<accession>A0A5B6TDI9</accession>
<evidence type="ECO:0000313" key="4">
    <source>
        <dbReference type="Proteomes" id="UP000324133"/>
    </source>
</evidence>
<dbReference type="EMBL" id="VKKY01000002">
    <property type="protein sequence ID" value="KAA3438218.1"/>
    <property type="molecule type" value="Genomic_DNA"/>
</dbReference>